<dbReference type="EMBL" id="ML211248">
    <property type="protein sequence ID" value="TFK85520.1"/>
    <property type="molecule type" value="Genomic_DNA"/>
</dbReference>
<protein>
    <submittedName>
        <fullName evidence="1">Uncharacterized protein</fullName>
    </submittedName>
</protein>
<sequence length="269" mass="29546">MHLRLHALHSPVPLPGIGRLGHPLCSDVNEVDATVTSHSADVHALYRPSIPPTARIERNRGSASDLLLTMHHERLTHPAPTIPSPLLYRLILFHGHRAYLILARSRILMSVSTTPINRHCSSGLIDPHSAVQSLGLPSYRLLYLPAPFYPTPTISTPRLASTFSSTLPSPLPVSYCAMDHDATVRPASPAPLPKHPSLSPLSYTISVYRRGRVPSQTGCTYTHINARGVHDVYVYSPPLPAARAHSWRSLYRPRLSAVLAGDPPFARRP</sequence>
<dbReference type="AlphaFoldDB" id="A0A5C3PBC8"/>
<proteinExistence type="predicted"/>
<evidence type="ECO:0000313" key="2">
    <source>
        <dbReference type="Proteomes" id="UP000308197"/>
    </source>
</evidence>
<evidence type="ECO:0000313" key="1">
    <source>
        <dbReference type="EMBL" id="TFK85520.1"/>
    </source>
</evidence>
<organism evidence="1 2">
    <name type="scientific">Polyporus arcularius HHB13444</name>
    <dbReference type="NCBI Taxonomy" id="1314778"/>
    <lineage>
        <taxon>Eukaryota</taxon>
        <taxon>Fungi</taxon>
        <taxon>Dikarya</taxon>
        <taxon>Basidiomycota</taxon>
        <taxon>Agaricomycotina</taxon>
        <taxon>Agaricomycetes</taxon>
        <taxon>Polyporales</taxon>
        <taxon>Polyporaceae</taxon>
        <taxon>Polyporus</taxon>
    </lineage>
</organism>
<gene>
    <name evidence="1" type="ORF">K466DRAFT_185094</name>
</gene>
<dbReference type="InParanoid" id="A0A5C3PBC8"/>
<keyword evidence="2" id="KW-1185">Reference proteome</keyword>
<dbReference type="Proteomes" id="UP000308197">
    <property type="component" value="Unassembled WGS sequence"/>
</dbReference>
<name>A0A5C3PBC8_9APHY</name>
<accession>A0A5C3PBC8</accession>
<reference evidence="1 2" key="1">
    <citation type="journal article" date="2019" name="Nat. Ecol. Evol.">
        <title>Megaphylogeny resolves global patterns of mushroom evolution.</title>
        <authorList>
            <person name="Varga T."/>
            <person name="Krizsan K."/>
            <person name="Foldi C."/>
            <person name="Dima B."/>
            <person name="Sanchez-Garcia M."/>
            <person name="Sanchez-Ramirez S."/>
            <person name="Szollosi G.J."/>
            <person name="Szarkandi J.G."/>
            <person name="Papp V."/>
            <person name="Albert L."/>
            <person name="Andreopoulos W."/>
            <person name="Angelini C."/>
            <person name="Antonin V."/>
            <person name="Barry K.W."/>
            <person name="Bougher N.L."/>
            <person name="Buchanan P."/>
            <person name="Buyck B."/>
            <person name="Bense V."/>
            <person name="Catcheside P."/>
            <person name="Chovatia M."/>
            <person name="Cooper J."/>
            <person name="Damon W."/>
            <person name="Desjardin D."/>
            <person name="Finy P."/>
            <person name="Geml J."/>
            <person name="Haridas S."/>
            <person name="Hughes K."/>
            <person name="Justo A."/>
            <person name="Karasinski D."/>
            <person name="Kautmanova I."/>
            <person name="Kiss B."/>
            <person name="Kocsube S."/>
            <person name="Kotiranta H."/>
            <person name="LaButti K.M."/>
            <person name="Lechner B.E."/>
            <person name="Liimatainen K."/>
            <person name="Lipzen A."/>
            <person name="Lukacs Z."/>
            <person name="Mihaltcheva S."/>
            <person name="Morgado L.N."/>
            <person name="Niskanen T."/>
            <person name="Noordeloos M.E."/>
            <person name="Ohm R.A."/>
            <person name="Ortiz-Santana B."/>
            <person name="Ovrebo C."/>
            <person name="Racz N."/>
            <person name="Riley R."/>
            <person name="Savchenko A."/>
            <person name="Shiryaev A."/>
            <person name="Soop K."/>
            <person name="Spirin V."/>
            <person name="Szebenyi C."/>
            <person name="Tomsovsky M."/>
            <person name="Tulloss R.E."/>
            <person name="Uehling J."/>
            <person name="Grigoriev I.V."/>
            <person name="Vagvolgyi C."/>
            <person name="Papp T."/>
            <person name="Martin F.M."/>
            <person name="Miettinen O."/>
            <person name="Hibbett D.S."/>
            <person name="Nagy L.G."/>
        </authorList>
    </citation>
    <scope>NUCLEOTIDE SEQUENCE [LARGE SCALE GENOMIC DNA]</scope>
    <source>
        <strain evidence="1 2">HHB13444</strain>
    </source>
</reference>